<dbReference type="SMART" id="SM00906">
    <property type="entry name" value="Fungal_trans"/>
    <property type="match status" value="1"/>
</dbReference>
<dbReference type="PROSITE" id="PS51762">
    <property type="entry name" value="GH16_2"/>
    <property type="match status" value="1"/>
</dbReference>
<feature type="compositionally biased region" description="Basic residues" evidence="13">
    <location>
        <begin position="33"/>
        <end position="42"/>
    </location>
</feature>
<dbReference type="InterPro" id="IPR051711">
    <property type="entry name" value="Stress_Response_Reg"/>
</dbReference>
<evidence type="ECO:0000256" key="4">
    <source>
        <dbReference type="ARBA" id="ARBA00022801"/>
    </source>
</evidence>
<evidence type="ECO:0000256" key="3">
    <source>
        <dbReference type="ARBA" id="ARBA00022729"/>
    </source>
</evidence>
<evidence type="ECO:0000256" key="9">
    <source>
        <dbReference type="ARBA" id="ARBA00023242"/>
    </source>
</evidence>
<keyword evidence="10" id="KW-0326">Glycosidase</keyword>
<dbReference type="GO" id="GO:0045944">
    <property type="term" value="P:positive regulation of transcription by RNA polymerase II"/>
    <property type="evidence" value="ECO:0007669"/>
    <property type="project" value="TreeGrafter"/>
</dbReference>
<dbReference type="PANTHER" id="PTHR47540:SF1">
    <property type="entry name" value="ACTIVATOR OF STRESS GENES 1-RELATED"/>
    <property type="match status" value="1"/>
</dbReference>
<feature type="compositionally biased region" description="Low complexity" evidence="13">
    <location>
        <begin position="1142"/>
        <end position="1158"/>
    </location>
</feature>
<evidence type="ECO:0000256" key="6">
    <source>
        <dbReference type="ARBA" id="ARBA00023015"/>
    </source>
</evidence>
<keyword evidence="9" id="KW-0539">Nucleus</keyword>
<dbReference type="Gene3D" id="4.10.240.10">
    <property type="entry name" value="Zn(2)-C6 fungal-type DNA-binding domain"/>
    <property type="match status" value="1"/>
</dbReference>
<name>A0A4V5N2Y8_9PEZI</name>
<dbReference type="FunFam" id="2.60.120.200:FF:000159">
    <property type="entry name" value="Glycosidase"/>
    <property type="match status" value="1"/>
</dbReference>
<evidence type="ECO:0000259" key="15">
    <source>
        <dbReference type="PROSITE" id="PS51762"/>
    </source>
</evidence>
<evidence type="ECO:0000256" key="7">
    <source>
        <dbReference type="ARBA" id="ARBA00023125"/>
    </source>
</evidence>
<keyword evidence="6" id="KW-0805">Transcription regulation</keyword>
<dbReference type="OrthoDB" id="4781at2759"/>
<evidence type="ECO:0000256" key="10">
    <source>
        <dbReference type="ARBA" id="ARBA00023295"/>
    </source>
</evidence>
<gene>
    <name evidence="16" type="ORF">B0A50_08772</name>
</gene>
<dbReference type="CDD" id="cd02183">
    <property type="entry name" value="GH16_fungal_CRH1_transglycosylase"/>
    <property type="match status" value="1"/>
</dbReference>
<accession>A0A4V5N2Y8</accession>
<evidence type="ECO:0000313" key="17">
    <source>
        <dbReference type="Proteomes" id="UP000308549"/>
    </source>
</evidence>
<feature type="region of interest" description="Disordered" evidence="13">
    <location>
        <begin position="1"/>
        <end position="42"/>
    </location>
</feature>
<dbReference type="Pfam" id="PF04082">
    <property type="entry name" value="Fungal_trans"/>
    <property type="match status" value="1"/>
</dbReference>
<evidence type="ECO:0000313" key="16">
    <source>
        <dbReference type="EMBL" id="TKA21699.1"/>
    </source>
</evidence>
<dbReference type="EMBL" id="NAJL01000108">
    <property type="protein sequence ID" value="TKA21699.1"/>
    <property type="molecule type" value="Genomic_DNA"/>
</dbReference>
<dbReference type="CDD" id="cd12148">
    <property type="entry name" value="fungal_TF_MHR"/>
    <property type="match status" value="1"/>
</dbReference>
<feature type="compositionally biased region" description="Low complexity" evidence="13">
    <location>
        <begin position="1180"/>
        <end position="1209"/>
    </location>
</feature>
<evidence type="ECO:0000256" key="11">
    <source>
        <dbReference type="ARBA" id="ARBA00038074"/>
    </source>
</evidence>
<keyword evidence="17" id="KW-1185">Reference proteome</keyword>
<reference evidence="16 17" key="1">
    <citation type="submission" date="2017-03" db="EMBL/GenBank/DDBJ databases">
        <title>Genomes of endolithic fungi from Antarctica.</title>
        <authorList>
            <person name="Coleine C."/>
            <person name="Masonjones S."/>
            <person name="Stajich J.E."/>
        </authorList>
    </citation>
    <scope>NUCLEOTIDE SEQUENCE [LARGE SCALE GENOMIC DNA]</scope>
    <source>
        <strain evidence="16 17">CCFEE 6315</strain>
    </source>
</reference>
<dbReference type="InterPro" id="IPR007219">
    <property type="entry name" value="XnlR_reg_dom"/>
</dbReference>
<keyword evidence="5" id="KW-0862">Zinc</keyword>
<feature type="domain" description="Zn(2)-C6 fungal-type" evidence="14">
    <location>
        <begin position="42"/>
        <end position="71"/>
    </location>
</feature>
<dbReference type="GO" id="GO:0000981">
    <property type="term" value="F:DNA-binding transcription factor activity, RNA polymerase II-specific"/>
    <property type="evidence" value="ECO:0007669"/>
    <property type="project" value="InterPro"/>
</dbReference>
<dbReference type="CDD" id="cd00067">
    <property type="entry name" value="GAL4"/>
    <property type="match status" value="1"/>
</dbReference>
<dbReference type="InterPro" id="IPR000757">
    <property type="entry name" value="Beta-glucanase-like"/>
</dbReference>
<sequence>MTSIASATSEPPPSASEPPAEGEASSGGGGFSPRKRRRTAKACANCRRRKIRCSGGEPCETCRGGDNVCFYEEGGRMTATAYIQSLERKLGELESMLKGQAKTSGSQQSPVLNGGPPSEPPRSVPTVPKSESRSEPRSPTSSIAPTAPSPTAPASAQTVDMQPGPQAGTQTGSSEEAPPAQHSDEDIIETMVDVNEKTRPMNTPGSGNGTNVWDSHRGSFAGLSLLRRVHNLCRSVSGLSQNEQPQGTSGDPFEDDLTHAFDIAPPDADSTISWEAFALLPNRDKIDHAIDVVVNQACCNLQFLDREVMTQVVEDVYDETEGEVVSHARKPLALLYAVLALSRRYDITIPPADKKGERTINGQAPPATQQKKDGKLTHNSLRYFRASRALLDPANCQDIMSLRALLCMILYTQASSMMSTCYSYICMAVAASLQMGLFTESASKDLPDAEKDVRRRIAAVLYMMDTYVTTALGLPRTLRDMEPDRALPTLMPPASIHDPMFGTYAHSRLIQILSVTVESNHPVTKPIGQKNGFYGVEYSKIVATEEQLEQWFNQLLVAPAEKQDQTSGEDAKLIRSQLMLRMYYAHVQMVLYRPFLHHALKDVRRSSRVSMKAYACGSACIKASMQVVWLAERMEASDLFNAAHWFVTLVVAFTAACLVLFVTSNQGDPTVDETAEAVRRIRNLCSRHAQHNTSMRRCLHFLESLPQGPPPAGPAIEPWTAFNENLTNFTAAFLSTEDSPRQAWQGDTGGDEDEMLQAHNLPQLRSFLNTRMLFIERAPLANAQGQRATNPRAMKSFSVSAALAATFAISGVSAATTCDENNPCPADSPCCSQYGQCGVGAYCLGGCDPRYSYDLQSCVAAPVCKGNDYKFTSLDGITANTVYLGDDSKSNWVSSGTPVTYNDKSVLLTMAPNTVGTLLMSTHYVWYGKISATMSTSQGAGVVTAFILMSDVHDEIDFEFVGVDMTHAQSNYYFQGITDYANSKNLTVSSDTRQNKHTYTIDWQPDYITWSIDGEDLRTKYRNETYNSTTGQYHYPQSPSRVQISLWPAGLEKNGEGTVDWAGGLVDWSSPYMSNGYYYAMVDEVTVECYDPPDGFNKNYGSDAYYYLTTYGTNDTVAIGNNNTELASFYATGDDPKKDPNASKSASASGSKSTASESPTATPETVPGMSGGGNIGNAGSGSSVGSANSGSSGMGSDSASSSSSVGGSVNFQQGTTDNTNSSQAPKVMAGSAVALLGFFVACLLL</sequence>
<evidence type="ECO:0000259" key="14">
    <source>
        <dbReference type="PROSITE" id="PS50048"/>
    </source>
</evidence>
<evidence type="ECO:0000256" key="8">
    <source>
        <dbReference type="ARBA" id="ARBA00023163"/>
    </source>
</evidence>
<keyword evidence="8" id="KW-0804">Transcription</keyword>
<evidence type="ECO:0000256" key="1">
    <source>
        <dbReference type="ARBA" id="ARBA00004123"/>
    </source>
</evidence>
<feature type="region of interest" description="Disordered" evidence="13">
    <location>
        <begin position="237"/>
        <end position="257"/>
    </location>
</feature>
<feature type="compositionally biased region" description="Polar residues" evidence="13">
    <location>
        <begin position="360"/>
        <end position="369"/>
    </location>
</feature>
<feature type="region of interest" description="Disordered" evidence="13">
    <location>
        <begin position="352"/>
        <end position="372"/>
    </location>
</feature>
<organism evidence="16 17">
    <name type="scientific">Salinomyces thailandicus</name>
    <dbReference type="NCBI Taxonomy" id="706561"/>
    <lineage>
        <taxon>Eukaryota</taxon>
        <taxon>Fungi</taxon>
        <taxon>Dikarya</taxon>
        <taxon>Ascomycota</taxon>
        <taxon>Pezizomycotina</taxon>
        <taxon>Dothideomycetes</taxon>
        <taxon>Dothideomycetidae</taxon>
        <taxon>Mycosphaerellales</taxon>
        <taxon>Teratosphaeriaceae</taxon>
        <taxon>Salinomyces</taxon>
    </lineage>
</organism>
<evidence type="ECO:0008006" key="18">
    <source>
        <dbReference type="Google" id="ProtNLM"/>
    </source>
</evidence>
<keyword evidence="2" id="KW-0479">Metal-binding</keyword>
<dbReference type="GO" id="GO:0005975">
    <property type="term" value="P:carbohydrate metabolic process"/>
    <property type="evidence" value="ECO:0007669"/>
    <property type="project" value="InterPro"/>
</dbReference>
<protein>
    <recommendedName>
        <fullName evidence="18">GH16 domain-containing protein</fullName>
    </recommendedName>
</protein>
<dbReference type="GO" id="GO:0004553">
    <property type="term" value="F:hydrolase activity, hydrolyzing O-glycosyl compounds"/>
    <property type="evidence" value="ECO:0007669"/>
    <property type="project" value="InterPro"/>
</dbReference>
<comment type="subcellular location">
    <subcellularLocation>
        <location evidence="1">Nucleus</location>
    </subcellularLocation>
</comment>
<feature type="compositionally biased region" description="Polar residues" evidence="13">
    <location>
        <begin position="237"/>
        <end position="249"/>
    </location>
</feature>
<keyword evidence="4" id="KW-0378">Hydrolase</keyword>
<dbReference type="PROSITE" id="PS50048">
    <property type="entry name" value="ZN2_CY6_FUNGAL_2"/>
    <property type="match status" value="1"/>
</dbReference>
<dbReference type="AlphaFoldDB" id="A0A4V5N2Y8"/>
<dbReference type="Gene3D" id="2.60.120.200">
    <property type="match status" value="1"/>
</dbReference>
<keyword evidence="3" id="KW-0732">Signal</keyword>
<dbReference type="InterPro" id="IPR013320">
    <property type="entry name" value="ConA-like_dom_sf"/>
</dbReference>
<dbReference type="PANTHER" id="PTHR47540">
    <property type="entry name" value="THIAMINE REPRESSIBLE GENES REGULATORY PROTEIN THI5"/>
    <property type="match status" value="1"/>
</dbReference>
<dbReference type="PROSITE" id="PS00463">
    <property type="entry name" value="ZN2_CY6_FUNGAL_1"/>
    <property type="match status" value="1"/>
</dbReference>
<dbReference type="InterPro" id="IPR001138">
    <property type="entry name" value="Zn2Cys6_DnaBD"/>
</dbReference>
<dbReference type="GO" id="GO:0043565">
    <property type="term" value="F:sequence-specific DNA binding"/>
    <property type="evidence" value="ECO:0007669"/>
    <property type="project" value="TreeGrafter"/>
</dbReference>
<feature type="domain" description="GH16" evidence="15">
    <location>
        <begin position="867"/>
        <end position="1077"/>
    </location>
</feature>
<feature type="compositionally biased region" description="Low complexity" evidence="13">
    <location>
        <begin position="137"/>
        <end position="146"/>
    </location>
</feature>
<comment type="similarity">
    <text evidence="11">Belongs to the glycosyl hydrolase 16 family. CRH1 subfamily.</text>
</comment>
<dbReference type="Proteomes" id="UP000308549">
    <property type="component" value="Unassembled WGS sequence"/>
</dbReference>
<dbReference type="InterPro" id="IPR036864">
    <property type="entry name" value="Zn2-C6_fun-type_DNA-bd_sf"/>
</dbReference>
<comment type="caution">
    <text evidence="16">The sequence shown here is derived from an EMBL/GenBank/DDBJ whole genome shotgun (WGS) entry which is preliminary data.</text>
</comment>
<proteinExistence type="inferred from homology"/>
<keyword evidence="7" id="KW-0238">DNA-binding</keyword>
<comment type="function">
    <text evidence="12">Dual chitinase/transglycosylase that plays a role in cell wall architecture. Chitinase and transglycosylase activities are coupled. Required for the polysaccharide cross-linking at the septa and the cell wall. More specifically, transfers chitin to 1,6-beta-glucan in the cell wall.</text>
</comment>
<feature type="compositionally biased region" description="Gly residues" evidence="13">
    <location>
        <begin position="1169"/>
        <end position="1179"/>
    </location>
</feature>
<dbReference type="GO" id="GO:0008270">
    <property type="term" value="F:zinc ion binding"/>
    <property type="evidence" value="ECO:0007669"/>
    <property type="project" value="InterPro"/>
</dbReference>
<feature type="region of interest" description="Disordered" evidence="13">
    <location>
        <begin position="97"/>
        <end position="185"/>
    </location>
</feature>
<feature type="compositionally biased region" description="Polar residues" evidence="13">
    <location>
        <begin position="1210"/>
        <end position="1224"/>
    </location>
</feature>
<evidence type="ECO:0000256" key="13">
    <source>
        <dbReference type="SAM" id="MobiDB-lite"/>
    </source>
</evidence>
<evidence type="ECO:0000256" key="5">
    <source>
        <dbReference type="ARBA" id="ARBA00022833"/>
    </source>
</evidence>
<feature type="region of interest" description="Disordered" evidence="13">
    <location>
        <begin position="1131"/>
        <end position="1224"/>
    </location>
</feature>
<feature type="compositionally biased region" description="Polar residues" evidence="13">
    <location>
        <begin position="101"/>
        <end position="111"/>
    </location>
</feature>
<evidence type="ECO:0000256" key="12">
    <source>
        <dbReference type="ARBA" id="ARBA00093308"/>
    </source>
</evidence>
<evidence type="ECO:0000256" key="2">
    <source>
        <dbReference type="ARBA" id="ARBA00022723"/>
    </source>
</evidence>
<dbReference type="GO" id="GO:0005634">
    <property type="term" value="C:nucleus"/>
    <property type="evidence" value="ECO:0007669"/>
    <property type="project" value="UniProtKB-SubCell"/>
</dbReference>
<dbReference type="SUPFAM" id="SSF57701">
    <property type="entry name" value="Zn2/Cys6 DNA-binding domain"/>
    <property type="match status" value="1"/>
</dbReference>
<dbReference type="Pfam" id="PF00172">
    <property type="entry name" value="Zn_clus"/>
    <property type="match status" value="1"/>
</dbReference>
<dbReference type="GO" id="GO:0009277">
    <property type="term" value="C:fungal-type cell wall"/>
    <property type="evidence" value="ECO:0007669"/>
    <property type="project" value="UniProtKB-ARBA"/>
</dbReference>
<dbReference type="Pfam" id="PF00722">
    <property type="entry name" value="Glyco_hydro_16"/>
    <property type="match status" value="1"/>
</dbReference>
<dbReference type="SMART" id="SM00066">
    <property type="entry name" value="GAL4"/>
    <property type="match status" value="1"/>
</dbReference>
<dbReference type="SUPFAM" id="SSF49899">
    <property type="entry name" value="Concanavalin A-like lectins/glucanases"/>
    <property type="match status" value="1"/>
</dbReference>
<dbReference type="GO" id="GO:0006351">
    <property type="term" value="P:DNA-templated transcription"/>
    <property type="evidence" value="ECO:0007669"/>
    <property type="project" value="InterPro"/>
</dbReference>